<dbReference type="AlphaFoldDB" id="A0A4C1U1X1"/>
<sequence>MEHASFLKTQNSLERFTVSGIKRRMKVTVAEQFRYIKTVMMVFLACGTMMDISSKHNGPSSPLGTMGTCPGPRDRMGPPSSCQITK</sequence>
<keyword evidence="3" id="KW-1185">Reference proteome</keyword>
<gene>
    <name evidence="2" type="ORF">EVAR_13822_1</name>
</gene>
<feature type="region of interest" description="Disordered" evidence="1">
    <location>
        <begin position="55"/>
        <end position="86"/>
    </location>
</feature>
<name>A0A4C1U1X1_EUMVA</name>
<accession>A0A4C1U1X1</accession>
<reference evidence="2 3" key="1">
    <citation type="journal article" date="2019" name="Commun. Biol.">
        <title>The bagworm genome reveals a unique fibroin gene that provides high tensile strength.</title>
        <authorList>
            <person name="Kono N."/>
            <person name="Nakamura H."/>
            <person name="Ohtoshi R."/>
            <person name="Tomita M."/>
            <person name="Numata K."/>
            <person name="Arakawa K."/>
        </authorList>
    </citation>
    <scope>NUCLEOTIDE SEQUENCE [LARGE SCALE GENOMIC DNA]</scope>
</reference>
<comment type="caution">
    <text evidence="2">The sequence shown here is derived from an EMBL/GenBank/DDBJ whole genome shotgun (WGS) entry which is preliminary data.</text>
</comment>
<evidence type="ECO:0000313" key="2">
    <source>
        <dbReference type="EMBL" id="GBP20054.1"/>
    </source>
</evidence>
<proteinExistence type="predicted"/>
<dbReference type="EMBL" id="BGZK01000114">
    <property type="protein sequence ID" value="GBP20054.1"/>
    <property type="molecule type" value="Genomic_DNA"/>
</dbReference>
<dbReference type="Proteomes" id="UP000299102">
    <property type="component" value="Unassembled WGS sequence"/>
</dbReference>
<organism evidence="2 3">
    <name type="scientific">Eumeta variegata</name>
    <name type="common">Bagworm moth</name>
    <name type="synonym">Eumeta japonica</name>
    <dbReference type="NCBI Taxonomy" id="151549"/>
    <lineage>
        <taxon>Eukaryota</taxon>
        <taxon>Metazoa</taxon>
        <taxon>Ecdysozoa</taxon>
        <taxon>Arthropoda</taxon>
        <taxon>Hexapoda</taxon>
        <taxon>Insecta</taxon>
        <taxon>Pterygota</taxon>
        <taxon>Neoptera</taxon>
        <taxon>Endopterygota</taxon>
        <taxon>Lepidoptera</taxon>
        <taxon>Glossata</taxon>
        <taxon>Ditrysia</taxon>
        <taxon>Tineoidea</taxon>
        <taxon>Psychidae</taxon>
        <taxon>Oiketicinae</taxon>
        <taxon>Eumeta</taxon>
    </lineage>
</organism>
<evidence type="ECO:0000256" key="1">
    <source>
        <dbReference type="SAM" id="MobiDB-lite"/>
    </source>
</evidence>
<evidence type="ECO:0000313" key="3">
    <source>
        <dbReference type="Proteomes" id="UP000299102"/>
    </source>
</evidence>
<protein>
    <submittedName>
        <fullName evidence="2">Uncharacterized protein</fullName>
    </submittedName>
</protein>